<keyword evidence="3" id="KW-1185">Reference proteome</keyword>
<dbReference type="Proteomes" id="UP001589867">
    <property type="component" value="Unassembled WGS sequence"/>
</dbReference>
<keyword evidence="1" id="KW-0812">Transmembrane</keyword>
<feature type="transmembrane region" description="Helical" evidence="1">
    <location>
        <begin position="61"/>
        <end position="82"/>
    </location>
</feature>
<feature type="transmembrane region" description="Helical" evidence="1">
    <location>
        <begin position="155"/>
        <end position="176"/>
    </location>
</feature>
<dbReference type="RefSeq" id="WP_377257663.1">
    <property type="nucleotide sequence ID" value="NZ_JBHLUH010000064.1"/>
</dbReference>
<dbReference type="InterPro" id="IPR045782">
    <property type="entry name" value="TrbL_3"/>
</dbReference>
<dbReference type="EMBL" id="JBHLUH010000064">
    <property type="protein sequence ID" value="MFC0532121.1"/>
    <property type="molecule type" value="Genomic_DNA"/>
</dbReference>
<evidence type="ECO:0000256" key="1">
    <source>
        <dbReference type="SAM" id="Phobius"/>
    </source>
</evidence>
<reference evidence="2 3" key="1">
    <citation type="submission" date="2024-09" db="EMBL/GenBank/DDBJ databases">
        <authorList>
            <person name="Sun Q."/>
            <person name="Mori K."/>
        </authorList>
    </citation>
    <scope>NUCLEOTIDE SEQUENCE [LARGE SCALE GENOMIC DNA]</scope>
    <source>
        <strain evidence="2 3">TBRC 3947</strain>
    </source>
</reference>
<keyword evidence="1" id="KW-0472">Membrane</keyword>
<sequence length="309" mass="32316">MMWPFDVLSIAGAMNGVAAWLLKQVVDAFLAILKIIEHGLLVSPNITALPQVQALTGRSVAIVNATFVLVFVAAGTLVMVGGSDERARYTVKDLLPRAVVGFVAAHFTSLLLSTLIRLANAVTAAVTGQRLDDTGALRAMSAQVQAAAQNPTSPLLAAVLIGIIAVLLATTTLALVSRVAGLLVLAVIAPIALALHALPQTDPIARLWWQATAGCLVTPVLQAFTLQAGSWMLLDPQHMLPMLGLPGDPGATANLLVVIVLLWTTVRIPALVARYLNTGGPRQSFLGTIVRVVVVQHGTRALGAVARGR</sequence>
<organism evidence="2 3">
    <name type="scientific">Phytohabitans kaempferiae</name>
    <dbReference type="NCBI Taxonomy" id="1620943"/>
    <lineage>
        <taxon>Bacteria</taxon>
        <taxon>Bacillati</taxon>
        <taxon>Actinomycetota</taxon>
        <taxon>Actinomycetes</taxon>
        <taxon>Micromonosporales</taxon>
        <taxon>Micromonosporaceae</taxon>
    </lineage>
</organism>
<feature type="transmembrane region" description="Helical" evidence="1">
    <location>
        <begin position="94"/>
        <end position="112"/>
    </location>
</feature>
<feature type="transmembrane region" description="Helical" evidence="1">
    <location>
        <begin position="211"/>
        <end position="233"/>
    </location>
</feature>
<dbReference type="Pfam" id="PF19590">
    <property type="entry name" value="TrbL_3"/>
    <property type="match status" value="1"/>
</dbReference>
<comment type="caution">
    <text evidence="2">The sequence shown here is derived from an EMBL/GenBank/DDBJ whole genome shotgun (WGS) entry which is preliminary data.</text>
</comment>
<keyword evidence="1" id="KW-1133">Transmembrane helix</keyword>
<name>A0ABV6MBL2_9ACTN</name>
<gene>
    <name evidence="2" type="ORF">ACFFIA_31175</name>
</gene>
<evidence type="ECO:0000313" key="3">
    <source>
        <dbReference type="Proteomes" id="UP001589867"/>
    </source>
</evidence>
<feature type="transmembrane region" description="Helical" evidence="1">
    <location>
        <begin position="182"/>
        <end position="199"/>
    </location>
</feature>
<evidence type="ECO:0000313" key="2">
    <source>
        <dbReference type="EMBL" id="MFC0532121.1"/>
    </source>
</evidence>
<feature type="transmembrane region" description="Helical" evidence="1">
    <location>
        <begin position="253"/>
        <end position="276"/>
    </location>
</feature>
<protein>
    <submittedName>
        <fullName evidence="2">Type IV secretion system protein</fullName>
    </submittedName>
</protein>
<accession>A0ABV6MBL2</accession>
<proteinExistence type="predicted"/>